<dbReference type="RefSeq" id="WP_194372608.1">
    <property type="nucleotide sequence ID" value="NZ_CP063767.1"/>
</dbReference>
<evidence type="ECO:0000313" key="2">
    <source>
        <dbReference type="Proteomes" id="UP000593735"/>
    </source>
</evidence>
<dbReference type="Proteomes" id="UP000593735">
    <property type="component" value="Chromosome"/>
</dbReference>
<gene>
    <name evidence="1" type="ORF">INP52_03995</name>
</gene>
<keyword evidence="2" id="KW-1185">Reference proteome</keyword>
<protein>
    <submittedName>
        <fullName evidence="1">Uncharacterized protein</fullName>
    </submittedName>
</protein>
<reference evidence="1 2" key="1">
    <citation type="submission" date="2020-10" db="EMBL/GenBank/DDBJ databases">
        <title>Olsenella immobilis sp.nov., isolated from the mud in a fermentation cellar used for the production of Chinese strong-flavoured liquor.</title>
        <authorList>
            <person name="Lu L."/>
        </authorList>
    </citation>
    <scope>NUCLEOTIDE SEQUENCE [LARGE SCALE GENOMIC DNA]</scope>
    <source>
        <strain evidence="1 2">LZLJ-2</strain>
    </source>
</reference>
<dbReference type="EMBL" id="CP063767">
    <property type="protein sequence ID" value="QOY61356.1"/>
    <property type="molecule type" value="Genomic_DNA"/>
</dbReference>
<name>A0A7S7M9Q7_9ACTN</name>
<evidence type="ECO:0000313" key="1">
    <source>
        <dbReference type="EMBL" id="QOY61356.1"/>
    </source>
</evidence>
<organism evidence="1 2">
    <name type="scientific">Thermophilibacter immobilis</name>
    <dbReference type="NCBI Taxonomy" id="2779519"/>
    <lineage>
        <taxon>Bacteria</taxon>
        <taxon>Bacillati</taxon>
        <taxon>Actinomycetota</taxon>
        <taxon>Coriobacteriia</taxon>
        <taxon>Coriobacteriales</taxon>
        <taxon>Atopobiaceae</taxon>
        <taxon>Thermophilibacter</taxon>
    </lineage>
</organism>
<proteinExistence type="predicted"/>
<dbReference type="KEGG" id="tio:INP52_03995"/>
<accession>A0A7S7M9Q7</accession>
<sequence>MEVEFCFTAQRDLTAGMSREELLASCTVAGDMEVPDARYANSISPVRASIELTRASDSTR</sequence>
<dbReference type="AlphaFoldDB" id="A0A7S7M9Q7"/>